<dbReference type="SMART" id="SM00848">
    <property type="entry name" value="Inhibitor_I29"/>
    <property type="match status" value="1"/>
</dbReference>
<keyword evidence="2 10" id="KW-0645">Protease</keyword>
<gene>
    <name evidence="10" type="ORF">D0Y65_020277</name>
</gene>
<dbReference type="InterPro" id="IPR013201">
    <property type="entry name" value="Prot_inhib_I29"/>
</dbReference>
<dbReference type="Gene3D" id="1.10.287.2250">
    <property type="match status" value="1"/>
</dbReference>
<keyword evidence="11" id="KW-1185">Reference proteome</keyword>
<dbReference type="SUPFAM" id="SSF54001">
    <property type="entry name" value="Cysteine proteinases"/>
    <property type="match status" value="1"/>
</dbReference>
<dbReference type="FunFam" id="1.10.287.2250:FF:000007">
    <property type="entry name" value="P34 probable thiol protease"/>
    <property type="match status" value="1"/>
</dbReference>
<evidence type="ECO:0000256" key="1">
    <source>
        <dbReference type="ARBA" id="ARBA00008455"/>
    </source>
</evidence>
<dbReference type="Proteomes" id="UP000289340">
    <property type="component" value="Chromosome 8"/>
</dbReference>
<dbReference type="PRINTS" id="PR00705">
    <property type="entry name" value="PAPAIN"/>
</dbReference>
<dbReference type="Gene3D" id="3.90.70.10">
    <property type="entry name" value="Cysteine proteinases"/>
    <property type="match status" value="1"/>
</dbReference>
<dbReference type="GO" id="GO:0006508">
    <property type="term" value="P:proteolysis"/>
    <property type="evidence" value="ECO:0007669"/>
    <property type="project" value="UniProtKB-KW"/>
</dbReference>
<evidence type="ECO:0000256" key="2">
    <source>
        <dbReference type="ARBA" id="ARBA00022670"/>
    </source>
</evidence>
<evidence type="ECO:0000256" key="3">
    <source>
        <dbReference type="ARBA" id="ARBA00022801"/>
    </source>
</evidence>
<dbReference type="EMBL" id="QZWG01000008">
    <property type="protein sequence ID" value="RZB96430.1"/>
    <property type="molecule type" value="Genomic_DNA"/>
</dbReference>
<evidence type="ECO:0000259" key="9">
    <source>
        <dbReference type="SMART" id="SM00848"/>
    </source>
</evidence>
<dbReference type="InterPro" id="IPR039417">
    <property type="entry name" value="Peptidase_C1A_papain-like"/>
</dbReference>
<keyword evidence="3" id="KW-0378">Hydrolase</keyword>
<dbReference type="Gramene" id="XM_028390123.1">
    <property type="protein sequence ID" value="XP_028245924.1"/>
    <property type="gene ID" value="LOC114423377"/>
</dbReference>
<feature type="chain" id="PRO_5019168298" evidence="7">
    <location>
        <begin position="18"/>
        <end position="380"/>
    </location>
</feature>
<dbReference type="Pfam" id="PF00112">
    <property type="entry name" value="Peptidase_C1"/>
    <property type="match status" value="1"/>
</dbReference>
<feature type="domain" description="Peptidase C1A papain C-terminal" evidence="8">
    <location>
        <begin position="135"/>
        <end position="357"/>
    </location>
</feature>
<dbReference type="GO" id="GO:0008234">
    <property type="term" value="F:cysteine-type peptidase activity"/>
    <property type="evidence" value="ECO:0007669"/>
    <property type="project" value="UniProtKB-KW"/>
</dbReference>
<evidence type="ECO:0000259" key="8">
    <source>
        <dbReference type="SMART" id="SM00645"/>
    </source>
</evidence>
<keyword evidence="6" id="KW-0325">Glycoprotein</keyword>
<protein>
    <submittedName>
        <fullName evidence="10">P34 probable thiol protease</fullName>
    </submittedName>
</protein>
<evidence type="ECO:0000313" key="11">
    <source>
        <dbReference type="Proteomes" id="UP000289340"/>
    </source>
</evidence>
<dbReference type="AlphaFoldDB" id="A0A445JDB0"/>
<keyword evidence="4" id="KW-0788">Thiol protease</keyword>
<feature type="domain" description="Cathepsin propeptide inhibitor" evidence="9">
    <location>
        <begin position="44"/>
        <end position="103"/>
    </location>
</feature>
<dbReference type="SMART" id="SM00645">
    <property type="entry name" value="Pept_C1"/>
    <property type="match status" value="1"/>
</dbReference>
<evidence type="ECO:0000256" key="7">
    <source>
        <dbReference type="SAM" id="SignalP"/>
    </source>
</evidence>
<keyword evidence="5" id="KW-1015">Disulfide bond</keyword>
<proteinExistence type="inferred from homology"/>
<evidence type="ECO:0000256" key="4">
    <source>
        <dbReference type="ARBA" id="ARBA00022807"/>
    </source>
</evidence>
<name>A0A445JDB0_GLYSO</name>
<evidence type="ECO:0000256" key="6">
    <source>
        <dbReference type="ARBA" id="ARBA00023180"/>
    </source>
</evidence>
<comment type="similarity">
    <text evidence="1">Belongs to the peptidase C1 family.</text>
</comment>
<dbReference type="PANTHER" id="PTHR12411">
    <property type="entry name" value="CYSTEINE PROTEASE FAMILY C1-RELATED"/>
    <property type="match status" value="1"/>
</dbReference>
<keyword evidence="7" id="KW-0732">Signal</keyword>
<comment type="caution">
    <text evidence="10">The sequence shown here is derived from an EMBL/GenBank/DDBJ whole genome shotgun (WGS) entry which is preliminary data.</text>
</comment>
<dbReference type="Pfam" id="PF08246">
    <property type="entry name" value="Inhibitor_I29"/>
    <property type="match status" value="1"/>
</dbReference>
<evidence type="ECO:0000256" key="5">
    <source>
        <dbReference type="ARBA" id="ARBA00023157"/>
    </source>
</evidence>
<accession>A0A445JDB0</accession>
<dbReference type="FunFam" id="3.90.70.10:FF:000138">
    <property type="entry name" value="Cruzipain"/>
    <property type="match status" value="1"/>
</dbReference>
<reference evidence="10 11" key="1">
    <citation type="submission" date="2018-09" db="EMBL/GenBank/DDBJ databases">
        <title>A high-quality reference genome of wild soybean provides a powerful tool to mine soybean genomes.</title>
        <authorList>
            <person name="Xie M."/>
            <person name="Chung C.Y.L."/>
            <person name="Li M.-W."/>
            <person name="Wong F.-L."/>
            <person name="Chan T.-F."/>
            <person name="Lam H.-M."/>
        </authorList>
    </citation>
    <scope>NUCLEOTIDE SEQUENCE [LARGE SCALE GENOMIC DNA]</scope>
    <source>
        <strain evidence="11">cv. W05</strain>
        <tissue evidence="10">Hypocotyl of etiolated seedlings</tissue>
    </source>
</reference>
<sequence>MGFLVLLLISLLGLSSSSSISTHRSILDLDLSKFTTQKQVSSLFQLWKSEHGRVYHNHEEEAKRLEIFKNNLNYIRDMNANRKSPHSHRLGLNKFADITPQEFSKKYLQAPKDVSQQIKMANKKMKKEQHSCDHPPASWDWREKGVITQVKYQGDCGNGWAFSATGAIEAKNAIVTGNLVSLSEQEITDCVYKANSCNGGYHFHAFEWVIENRGIATEVDYPYTAEDHGTCKANKTQNSVTIDNFGGLIISEHSTQPETDNALLSATLEQPISVAMDARDFHFYTGGIYDGGNCSSPYGINHFVLIVGYGSLDGVDYWIVKNSFGKDWGMDGYIWIQRNIANPIGVCAINFFASWPIKEKSETLVSARVKADQRVDYSPL</sequence>
<feature type="signal peptide" evidence="7">
    <location>
        <begin position="1"/>
        <end position="17"/>
    </location>
</feature>
<dbReference type="CDD" id="cd02248">
    <property type="entry name" value="Peptidase_C1A"/>
    <property type="match status" value="1"/>
</dbReference>
<dbReference type="InterPro" id="IPR000668">
    <property type="entry name" value="Peptidase_C1A_C"/>
</dbReference>
<evidence type="ECO:0000313" key="10">
    <source>
        <dbReference type="EMBL" id="RZB96430.1"/>
    </source>
</evidence>
<dbReference type="InterPro" id="IPR013128">
    <property type="entry name" value="Peptidase_C1A"/>
</dbReference>
<organism evidence="10 11">
    <name type="scientific">Glycine soja</name>
    <name type="common">Wild soybean</name>
    <dbReference type="NCBI Taxonomy" id="3848"/>
    <lineage>
        <taxon>Eukaryota</taxon>
        <taxon>Viridiplantae</taxon>
        <taxon>Streptophyta</taxon>
        <taxon>Embryophyta</taxon>
        <taxon>Tracheophyta</taxon>
        <taxon>Spermatophyta</taxon>
        <taxon>Magnoliopsida</taxon>
        <taxon>eudicotyledons</taxon>
        <taxon>Gunneridae</taxon>
        <taxon>Pentapetalae</taxon>
        <taxon>rosids</taxon>
        <taxon>fabids</taxon>
        <taxon>Fabales</taxon>
        <taxon>Fabaceae</taxon>
        <taxon>Papilionoideae</taxon>
        <taxon>50 kb inversion clade</taxon>
        <taxon>NPAAA clade</taxon>
        <taxon>indigoferoid/millettioid clade</taxon>
        <taxon>Phaseoleae</taxon>
        <taxon>Glycine</taxon>
        <taxon>Glycine subgen. Soja</taxon>
    </lineage>
</organism>
<dbReference type="InterPro" id="IPR038765">
    <property type="entry name" value="Papain-like_cys_pep_sf"/>
</dbReference>